<dbReference type="GO" id="GO:0000976">
    <property type="term" value="F:transcription cis-regulatory region binding"/>
    <property type="evidence" value="ECO:0007669"/>
    <property type="project" value="InterPro"/>
</dbReference>
<proteinExistence type="predicted"/>
<dbReference type="InterPro" id="IPR046347">
    <property type="entry name" value="bZIP_sf"/>
</dbReference>
<dbReference type="GO" id="GO:0090575">
    <property type="term" value="C:RNA polymerase II transcription regulator complex"/>
    <property type="evidence" value="ECO:0007669"/>
    <property type="project" value="TreeGrafter"/>
</dbReference>
<dbReference type="EMBL" id="JASEJX010000013">
    <property type="protein sequence ID" value="KAK4518223.1"/>
    <property type="molecule type" value="Genomic_DNA"/>
</dbReference>
<keyword evidence="2" id="KW-0539">Nucleus</keyword>
<dbReference type="AlphaFoldDB" id="A0AAN7DJK8"/>
<name>A0AAN7DJK8_9FUNG</name>
<reference evidence="5 6" key="1">
    <citation type="submission" date="2022-11" db="EMBL/GenBank/DDBJ databases">
        <title>Mucor velutinosus strain NIH1002 WGS.</title>
        <authorList>
            <person name="Subramanian P."/>
            <person name="Mullikin J.C."/>
            <person name="Segre J.A."/>
            <person name="Zelazny A.M."/>
        </authorList>
    </citation>
    <scope>NUCLEOTIDE SEQUENCE [LARGE SCALE GENOMIC DNA]</scope>
    <source>
        <strain evidence="5 6">NIH1002</strain>
    </source>
</reference>
<sequence>MSLTSNPNMTPSEILQLNLNDSALDLLNAAIASHQVKVDNSSTSNDKSSKKSDTSSKKSASKDDKEASSSPESSSVHVHIKRELDKDEETSSIAPKRAGRKPLDKTQISDAPLDPKQKRKAQNRAAQRAFRDRKEKHVAELQARIAELEALNATKDEDLVKENEQLKEMLQKLQEENYALKGAQFTFEFPVNDSTQANAFAHINNNNNNNNNSSSSSGTATAITDMNHRSSSDKSSMYQTTTSGSSMSSNNSYSGEDVGSSAEQSPLSNSHTHEDDSTSADTPINSVFSAEPMQFGLIHQQQQPLLQAQQPPMNNSLDFFAVSDNSGFNTQQTNSFPTGDLFHGKDDLFANYRVPTTNNANDDFLFANEDLSGLFGGTDDLFGFGNSNQLNMAAQFGLPETPASRRLNLTADKKEMLLSKLKQGQQEGKYIYQVHQDIKQQCPDFNLDLLCDELKKKASCSMSTYPLTDHDVDAFVKCLDRV</sequence>
<dbReference type="GO" id="GO:0001228">
    <property type="term" value="F:DNA-binding transcription activator activity, RNA polymerase II-specific"/>
    <property type="evidence" value="ECO:0007669"/>
    <property type="project" value="TreeGrafter"/>
</dbReference>
<dbReference type="PROSITE" id="PS00036">
    <property type="entry name" value="BZIP_BASIC"/>
    <property type="match status" value="1"/>
</dbReference>
<feature type="compositionally biased region" description="Low complexity" evidence="3">
    <location>
        <begin position="235"/>
        <end position="255"/>
    </location>
</feature>
<organism evidence="5 6">
    <name type="scientific">Mucor velutinosus</name>
    <dbReference type="NCBI Taxonomy" id="708070"/>
    <lineage>
        <taxon>Eukaryota</taxon>
        <taxon>Fungi</taxon>
        <taxon>Fungi incertae sedis</taxon>
        <taxon>Mucoromycota</taxon>
        <taxon>Mucoromycotina</taxon>
        <taxon>Mucoromycetes</taxon>
        <taxon>Mucorales</taxon>
        <taxon>Mucorineae</taxon>
        <taxon>Mucoraceae</taxon>
        <taxon>Mucor</taxon>
    </lineage>
</organism>
<feature type="region of interest" description="Disordered" evidence="3">
    <location>
        <begin position="35"/>
        <end position="135"/>
    </location>
</feature>
<evidence type="ECO:0000313" key="5">
    <source>
        <dbReference type="EMBL" id="KAK4518223.1"/>
    </source>
</evidence>
<evidence type="ECO:0000256" key="3">
    <source>
        <dbReference type="SAM" id="MobiDB-lite"/>
    </source>
</evidence>
<evidence type="ECO:0000313" key="6">
    <source>
        <dbReference type="Proteomes" id="UP001304243"/>
    </source>
</evidence>
<dbReference type="InterPro" id="IPR050936">
    <property type="entry name" value="AP-1-like"/>
</dbReference>
<feature type="compositionally biased region" description="Basic and acidic residues" evidence="3">
    <location>
        <begin position="47"/>
        <end position="67"/>
    </location>
</feature>
<dbReference type="Gene3D" id="1.20.5.170">
    <property type="match status" value="1"/>
</dbReference>
<dbReference type="SUPFAM" id="SSF57959">
    <property type="entry name" value="Leucine zipper domain"/>
    <property type="match status" value="1"/>
</dbReference>
<feature type="compositionally biased region" description="Polar residues" evidence="3">
    <location>
        <begin position="261"/>
        <end position="270"/>
    </location>
</feature>
<dbReference type="Proteomes" id="UP001304243">
    <property type="component" value="Unassembled WGS sequence"/>
</dbReference>
<feature type="domain" description="BZIP" evidence="4">
    <location>
        <begin position="113"/>
        <end position="176"/>
    </location>
</feature>
<dbReference type="Pfam" id="PF00170">
    <property type="entry name" value="bZIP_1"/>
    <property type="match status" value="1"/>
</dbReference>
<feature type="region of interest" description="Disordered" evidence="3">
    <location>
        <begin position="201"/>
        <end position="284"/>
    </location>
</feature>
<keyword evidence="6" id="KW-1185">Reference proteome</keyword>
<dbReference type="SMART" id="SM00338">
    <property type="entry name" value="BRLZ"/>
    <property type="match status" value="1"/>
</dbReference>
<evidence type="ECO:0000256" key="1">
    <source>
        <dbReference type="ARBA" id="ARBA00004123"/>
    </source>
</evidence>
<accession>A0AAN7DJK8</accession>
<dbReference type="PANTHER" id="PTHR40621:SF6">
    <property type="entry name" value="AP-1-LIKE TRANSCRIPTION FACTOR YAP1-RELATED"/>
    <property type="match status" value="1"/>
</dbReference>
<dbReference type="InterPro" id="IPR004827">
    <property type="entry name" value="bZIP"/>
</dbReference>
<evidence type="ECO:0000259" key="4">
    <source>
        <dbReference type="PROSITE" id="PS50217"/>
    </source>
</evidence>
<dbReference type="RefSeq" id="XP_064684889.1">
    <property type="nucleotide sequence ID" value="XM_064820969.1"/>
</dbReference>
<dbReference type="GeneID" id="89945277"/>
<gene>
    <name evidence="5" type="ORF">ATC70_001575</name>
</gene>
<dbReference type="PROSITE" id="PS50217">
    <property type="entry name" value="BZIP"/>
    <property type="match status" value="1"/>
</dbReference>
<feature type="compositionally biased region" description="Low complexity" evidence="3">
    <location>
        <begin position="204"/>
        <end position="217"/>
    </location>
</feature>
<comment type="subcellular location">
    <subcellularLocation>
        <location evidence="1">Nucleus</location>
    </subcellularLocation>
</comment>
<dbReference type="CDD" id="cd14688">
    <property type="entry name" value="bZIP_YAP"/>
    <property type="match status" value="1"/>
</dbReference>
<protein>
    <recommendedName>
        <fullName evidence="4">BZIP domain-containing protein</fullName>
    </recommendedName>
</protein>
<evidence type="ECO:0000256" key="2">
    <source>
        <dbReference type="ARBA" id="ARBA00023242"/>
    </source>
</evidence>
<dbReference type="PANTHER" id="PTHR40621">
    <property type="entry name" value="TRANSCRIPTION FACTOR KAPC-RELATED"/>
    <property type="match status" value="1"/>
</dbReference>
<comment type="caution">
    <text evidence="5">The sequence shown here is derived from an EMBL/GenBank/DDBJ whole genome shotgun (WGS) entry which is preliminary data.</text>
</comment>